<dbReference type="GO" id="GO:0015631">
    <property type="term" value="F:tubulin binding"/>
    <property type="evidence" value="ECO:0007669"/>
    <property type="project" value="InterPro"/>
</dbReference>
<dbReference type="GO" id="GO:0046785">
    <property type="term" value="P:microtubule polymerization"/>
    <property type="evidence" value="ECO:0007669"/>
    <property type="project" value="InterPro"/>
</dbReference>
<dbReference type="PANTHER" id="PTHR12932">
    <property type="entry name" value="P25 ALPHA-RELATED"/>
    <property type="match status" value="1"/>
</dbReference>
<evidence type="ECO:0000313" key="2">
    <source>
        <dbReference type="EMBL" id="KAK3789046.1"/>
    </source>
</evidence>
<proteinExistence type="predicted"/>
<accession>A0AAE1DZS5</accession>
<sequence length="249" mass="27766">MCGRGELGFCVTAACFYSDQTCLLKVGLFYSSWFRRSLTYSRRDPQIRRYRKMDADQRKRMALTFKHYVEVSSVGQSLTEPAKKEIKDKGMNKMLKECCGDAVAKASEAQVFPRLCDRKTKKLHVDIFLGEFIPELAATVIQNKKKLAKRPDSTDPEVVTLATELRQKICEKADAKPKEMKVDAVTARLTDTRGYTGTHKERFDTSGKGKGIAGRKDLLDDAGYVTGYKHQGTYQQDGGSPAGASGSHS</sequence>
<evidence type="ECO:0000313" key="3">
    <source>
        <dbReference type="Proteomes" id="UP001283361"/>
    </source>
</evidence>
<organism evidence="2 3">
    <name type="scientific">Elysia crispata</name>
    <name type="common">lettuce slug</name>
    <dbReference type="NCBI Taxonomy" id="231223"/>
    <lineage>
        <taxon>Eukaryota</taxon>
        <taxon>Metazoa</taxon>
        <taxon>Spiralia</taxon>
        <taxon>Lophotrochozoa</taxon>
        <taxon>Mollusca</taxon>
        <taxon>Gastropoda</taxon>
        <taxon>Heterobranchia</taxon>
        <taxon>Euthyneura</taxon>
        <taxon>Panpulmonata</taxon>
        <taxon>Sacoglossa</taxon>
        <taxon>Placobranchoidea</taxon>
        <taxon>Plakobranchidae</taxon>
        <taxon>Elysia</taxon>
    </lineage>
</organism>
<dbReference type="AlphaFoldDB" id="A0AAE1DZS5"/>
<dbReference type="EMBL" id="JAWDGP010001698">
    <property type="protein sequence ID" value="KAK3789046.1"/>
    <property type="molecule type" value="Genomic_DNA"/>
</dbReference>
<feature type="compositionally biased region" description="Low complexity" evidence="1">
    <location>
        <begin position="238"/>
        <end position="249"/>
    </location>
</feature>
<evidence type="ECO:0000256" key="1">
    <source>
        <dbReference type="SAM" id="MobiDB-lite"/>
    </source>
</evidence>
<dbReference type="GO" id="GO:0032273">
    <property type="term" value="P:positive regulation of protein polymerization"/>
    <property type="evidence" value="ECO:0007669"/>
    <property type="project" value="TreeGrafter"/>
</dbReference>
<comment type="caution">
    <text evidence="2">The sequence shown here is derived from an EMBL/GenBank/DDBJ whole genome shotgun (WGS) entry which is preliminary data.</text>
</comment>
<dbReference type="GO" id="GO:0005874">
    <property type="term" value="C:microtubule"/>
    <property type="evidence" value="ECO:0007669"/>
    <property type="project" value="TreeGrafter"/>
</dbReference>
<evidence type="ECO:0008006" key="4">
    <source>
        <dbReference type="Google" id="ProtNLM"/>
    </source>
</evidence>
<dbReference type="Proteomes" id="UP001283361">
    <property type="component" value="Unassembled WGS sequence"/>
</dbReference>
<name>A0AAE1DZS5_9GAST</name>
<reference evidence="2" key="1">
    <citation type="journal article" date="2023" name="G3 (Bethesda)">
        <title>A reference genome for the long-term kleptoplast-retaining sea slug Elysia crispata morphotype clarki.</title>
        <authorList>
            <person name="Eastman K.E."/>
            <person name="Pendleton A.L."/>
            <person name="Shaikh M.A."/>
            <person name="Suttiyut T."/>
            <person name="Ogas R."/>
            <person name="Tomko P."/>
            <person name="Gavelis G."/>
            <person name="Widhalm J.R."/>
            <person name="Wisecaver J.H."/>
        </authorList>
    </citation>
    <scope>NUCLEOTIDE SEQUENCE</scope>
    <source>
        <strain evidence="2">ECLA1</strain>
    </source>
</reference>
<dbReference type="PANTHER" id="PTHR12932:SF9">
    <property type="entry name" value="TUBULIN POLYMERIZATION-PROMOTING PROTEIN HOMOLOG"/>
    <property type="match status" value="1"/>
</dbReference>
<feature type="region of interest" description="Disordered" evidence="1">
    <location>
        <begin position="229"/>
        <end position="249"/>
    </location>
</feature>
<protein>
    <recommendedName>
        <fullName evidence="4">Tubulin polymerization-promoting protein family member 3</fullName>
    </recommendedName>
</protein>
<gene>
    <name evidence="2" type="ORF">RRG08_063762</name>
</gene>
<dbReference type="InterPro" id="IPR008907">
    <property type="entry name" value="TPP/p25"/>
</dbReference>
<dbReference type="GO" id="GO:0001578">
    <property type="term" value="P:microtubule bundle formation"/>
    <property type="evidence" value="ECO:0007669"/>
    <property type="project" value="TreeGrafter"/>
</dbReference>
<dbReference type="Pfam" id="PF05517">
    <property type="entry name" value="p25-alpha"/>
    <property type="match status" value="1"/>
</dbReference>
<keyword evidence="3" id="KW-1185">Reference proteome</keyword>